<evidence type="ECO:0000256" key="10">
    <source>
        <dbReference type="ARBA" id="ARBA00060855"/>
    </source>
</evidence>
<reference evidence="13 14" key="1">
    <citation type="submission" date="2013-02" db="EMBL/GenBank/DDBJ databases">
        <title>A novel strain isolated from Lonar lake, Maharashtra, India.</title>
        <authorList>
            <person name="Singh A."/>
        </authorList>
    </citation>
    <scope>NUCLEOTIDE SEQUENCE [LARGE SCALE GENOMIC DNA]</scope>
    <source>
        <strain evidence="13 14">AK24</strain>
    </source>
</reference>
<evidence type="ECO:0000256" key="6">
    <source>
        <dbReference type="ARBA" id="ARBA00023080"/>
    </source>
</evidence>
<dbReference type="NCBIfam" id="TIGR00258">
    <property type="entry name" value="inosine/xanthosine triphosphatase"/>
    <property type="match status" value="1"/>
</dbReference>
<feature type="binding site" evidence="11">
    <location>
        <position position="84"/>
    </location>
    <ligand>
        <name>Mg(2+)</name>
        <dbReference type="ChEBI" id="CHEBI:18420"/>
    </ligand>
</feature>
<evidence type="ECO:0000256" key="2">
    <source>
        <dbReference type="ARBA" id="ARBA00022723"/>
    </source>
</evidence>
<accession>R7ZW92</accession>
<comment type="subunit">
    <text evidence="11">Homodimer.</text>
</comment>
<feature type="binding site" evidence="11">
    <location>
        <position position="54"/>
    </location>
    <ligand>
        <name>Mg(2+)</name>
        <dbReference type="ChEBI" id="CHEBI:18420"/>
    </ligand>
</feature>
<evidence type="ECO:0000256" key="4">
    <source>
        <dbReference type="ARBA" id="ARBA00022801"/>
    </source>
</evidence>
<keyword evidence="5 11" id="KW-0460">Magnesium</keyword>
<comment type="catalytic activity">
    <reaction evidence="8 11">
        <text>ITP + H2O = IDP + phosphate + H(+)</text>
        <dbReference type="Rhea" id="RHEA:28330"/>
        <dbReference type="ChEBI" id="CHEBI:15377"/>
        <dbReference type="ChEBI" id="CHEBI:15378"/>
        <dbReference type="ChEBI" id="CHEBI:43474"/>
        <dbReference type="ChEBI" id="CHEBI:58280"/>
        <dbReference type="ChEBI" id="CHEBI:61402"/>
        <dbReference type="EC" id="3.6.1.73"/>
    </reaction>
</comment>
<dbReference type="Pfam" id="PF01931">
    <property type="entry name" value="NTPase_I-T"/>
    <property type="match status" value="1"/>
</dbReference>
<dbReference type="PANTHER" id="PTHR34699">
    <property type="match status" value="1"/>
</dbReference>
<feature type="domain" description="Non-canonical purine NTP phosphatase/PRRC1" evidence="12">
    <location>
        <begin position="24"/>
        <end position="187"/>
    </location>
</feature>
<comment type="cofactor">
    <cofactor evidence="1">
        <name>Mn(2+)</name>
        <dbReference type="ChEBI" id="CHEBI:29035"/>
    </cofactor>
</comment>
<name>R7ZW92_9BACT</name>
<dbReference type="InterPro" id="IPR026533">
    <property type="entry name" value="NTPase/PRRC1"/>
</dbReference>
<proteinExistence type="inferred from homology"/>
<evidence type="ECO:0000313" key="13">
    <source>
        <dbReference type="EMBL" id="EON78415.1"/>
    </source>
</evidence>
<dbReference type="EC" id="3.6.1.73" evidence="11"/>
<dbReference type="PANTHER" id="PTHR34699:SF2">
    <property type="entry name" value="NON-CANONICAL PURINE NTP PHOSPHATASE_PRRC1 DOMAIN-CONTAINING PROTEIN"/>
    <property type="match status" value="1"/>
</dbReference>
<comment type="catalytic activity">
    <reaction evidence="9 11">
        <text>XTP + H2O = XDP + phosphate + H(+)</text>
        <dbReference type="Rhea" id="RHEA:28406"/>
        <dbReference type="ChEBI" id="CHEBI:15377"/>
        <dbReference type="ChEBI" id="CHEBI:15378"/>
        <dbReference type="ChEBI" id="CHEBI:43474"/>
        <dbReference type="ChEBI" id="CHEBI:59884"/>
        <dbReference type="ChEBI" id="CHEBI:61314"/>
        <dbReference type="EC" id="3.6.1.73"/>
    </reaction>
</comment>
<dbReference type="GO" id="GO:0006772">
    <property type="term" value="P:thiamine metabolic process"/>
    <property type="evidence" value="ECO:0007669"/>
    <property type="project" value="TreeGrafter"/>
</dbReference>
<dbReference type="Gene3D" id="3.90.950.10">
    <property type="match status" value="1"/>
</dbReference>
<dbReference type="SUPFAM" id="SSF52972">
    <property type="entry name" value="ITPase-like"/>
    <property type="match status" value="1"/>
</dbReference>
<evidence type="ECO:0000259" key="12">
    <source>
        <dbReference type="Pfam" id="PF01931"/>
    </source>
</evidence>
<dbReference type="OrthoDB" id="164951at2"/>
<dbReference type="GO" id="GO:0046872">
    <property type="term" value="F:metal ion binding"/>
    <property type="evidence" value="ECO:0007669"/>
    <property type="project" value="UniProtKB-KW"/>
</dbReference>
<evidence type="ECO:0000256" key="3">
    <source>
        <dbReference type="ARBA" id="ARBA00022741"/>
    </source>
</evidence>
<dbReference type="AlphaFoldDB" id="R7ZW92"/>
<organism evidence="13 14">
    <name type="scientific">Lunatimonas lonarensis</name>
    <dbReference type="NCBI Taxonomy" id="1232681"/>
    <lineage>
        <taxon>Bacteria</taxon>
        <taxon>Pseudomonadati</taxon>
        <taxon>Bacteroidota</taxon>
        <taxon>Cytophagia</taxon>
        <taxon>Cytophagales</taxon>
        <taxon>Cyclobacteriaceae</taxon>
    </lineage>
</organism>
<evidence type="ECO:0000256" key="9">
    <source>
        <dbReference type="ARBA" id="ARBA00048781"/>
    </source>
</evidence>
<keyword evidence="14" id="KW-1185">Reference proteome</keyword>
<evidence type="ECO:0000256" key="1">
    <source>
        <dbReference type="ARBA" id="ARBA00001936"/>
    </source>
</evidence>
<dbReference type="STRING" id="1232681.ADIS_1026"/>
<evidence type="ECO:0000256" key="5">
    <source>
        <dbReference type="ARBA" id="ARBA00022842"/>
    </source>
</evidence>
<feature type="binding site" evidence="11">
    <location>
        <begin position="84"/>
        <end position="85"/>
    </location>
    <ligand>
        <name>substrate</name>
    </ligand>
</feature>
<dbReference type="GO" id="GO:0000166">
    <property type="term" value="F:nucleotide binding"/>
    <property type="evidence" value="ECO:0007669"/>
    <property type="project" value="UniProtKB-KW"/>
</dbReference>
<dbReference type="EMBL" id="AQHR01000035">
    <property type="protein sequence ID" value="EON78415.1"/>
    <property type="molecule type" value="Genomic_DNA"/>
</dbReference>
<evidence type="ECO:0000256" key="11">
    <source>
        <dbReference type="HAMAP-Rule" id="MF_00648"/>
    </source>
</evidence>
<comment type="caution">
    <text evidence="11">Lacks conserved residue(s) required for the propagation of feature annotation.</text>
</comment>
<dbReference type="InterPro" id="IPR050299">
    <property type="entry name" value="YjjX_NTPase"/>
</dbReference>
<keyword evidence="7 11" id="KW-0464">Manganese</keyword>
<comment type="function">
    <text evidence="11">Phosphatase that hydrolyzes non-canonical purine nucleotides such as XTP and ITP to their respective diphosphate derivatives. Probably excludes non-canonical purines from DNA/RNA precursor pool, thus preventing their incorporation into DNA/RNA and avoiding chromosomal lesions.</text>
</comment>
<dbReference type="InterPro" id="IPR002786">
    <property type="entry name" value="Non_canon_purine_NTPase"/>
</dbReference>
<dbReference type="InterPro" id="IPR029001">
    <property type="entry name" value="ITPase-like_fam"/>
</dbReference>
<keyword evidence="3 11" id="KW-0547">Nucleotide-binding</keyword>
<comment type="similarity">
    <text evidence="10 11">Belongs to the YjjX NTPase family.</text>
</comment>
<sequence length="193" mass="21183">MAFPKRKNLQEIPPQGREKLIIVGSRNPVKIQCVEDAFQAAFEDQIIVQGMNVDSQVNRQPFGDVETYTGAYNRAAASKRAFPEADCWVGIEGGVDEVGDQMVAFAWVVILNGSTIIGKAKTGTFFLPDAIKVLVKKGIELGDADDMVFSKENTKQRGGAVGLLTKGIVNRSLYYKQAVLLALIPFLNKDLYQ</sequence>
<dbReference type="FunFam" id="3.90.950.10:FF:000002">
    <property type="entry name" value="Inosine/xanthosine triphosphatase"/>
    <property type="match status" value="1"/>
</dbReference>
<dbReference type="Proteomes" id="UP000013909">
    <property type="component" value="Unassembled WGS sequence"/>
</dbReference>
<evidence type="ECO:0000313" key="14">
    <source>
        <dbReference type="Proteomes" id="UP000013909"/>
    </source>
</evidence>
<comment type="caution">
    <text evidence="13">The sequence shown here is derived from an EMBL/GenBank/DDBJ whole genome shotgun (WGS) entry which is preliminary data.</text>
</comment>
<evidence type="ECO:0000256" key="7">
    <source>
        <dbReference type="ARBA" id="ARBA00023211"/>
    </source>
</evidence>
<keyword evidence="4 11" id="KW-0378">Hydrolase</keyword>
<dbReference type="GO" id="GO:0009117">
    <property type="term" value="P:nucleotide metabolic process"/>
    <property type="evidence" value="ECO:0007669"/>
    <property type="project" value="UniProtKB-KW"/>
</dbReference>
<protein>
    <recommendedName>
        <fullName evidence="11">Probable inosine/xanthosine triphosphatase</fullName>
        <shortName evidence="11">ITPase/XTPase</shortName>
        <ecNumber evidence="11">3.6.1.73</ecNumber>
    </recommendedName>
    <alternativeName>
        <fullName evidence="11">Non-canonical purine NTP phosphatase</fullName>
    </alternativeName>
    <alternativeName>
        <fullName evidence="11">Non-standard purine NTP phosphatase</fullName>
    </alternativeName>
    <alternativeName>
        <fullName evidence="11">Nucleoside-triphosphate phosphatase</fullName>
        <shortName evidence="11">NTPase</shortName>
    </alternativeName>
</protein>
<gene>
    <name evidence="13" type="ORF">ADIS_1026</name>
</gene>
<dbReference type="NCBIfam" id="NF003459">
    <property type="entry name" value="PRK05074.1"/>
    <property type="match status" value="1"/>
</dbReference>
<dbReference type="RefSeq" id="WP_010853173.1">
    <property type="nucleotide sequence ID" value="NZ_AQHR01000035.1"/>
</dbReference>
<comment type="cofactor">
    <cofactor evidence="11">
        <name>Mg(2+)</name>
        <dbReference type="ChEBI" id="CHEBI:18420"/>
    </cofactor>
    <cofactor evidence="11">
        <name>Mn(2+)</name>
        <dbReference type="ChEBI" id="CHEBI:29035"/>
    </cofactor>
    <text evidence="11">Binds 1 divalent metal cation per subunit; can use either Mg(2+) or Mn(2+).</text>
</comment>
<keyword evidence="2 11" id="KW-0479">Metal-binding</keyword>
<keyword evidence="6 11" id="KW-0546">Nucleotide metabolism</keyword>
<dbReference type="GO" id="GO:0103023">
    <property type="term" value="F:ITPase activity"/>
    <property type="evidence" value="ECO:0007669"/>
    <property type="project" value="UniProtKB-EC"/>
</dbReference>
<dbReference type="HAMAP" id="MF_00648">
    <property type="entry name" value="Non_canon_purine_NTPase_YjjX"/>
    <property type="match status" value="1"/>
</dbReference>
<evidence type="ECO:0000256" key="8">
    <source>
        <dbReference type="ARBA" id="ARBA00048174"/>
    </source>
</evidence>